<organism evidence="2">
    <name type="scientific">Paramecium primaurelia</name>
    <dbReference type="NCBI Taxonomy" id="5886"/>
    <lineage>
        <taxon>Eukaryota</taxon>
        <taxon>Sar</taxon>
        <taxon>Alveolata</taxon>
        <taxon>Ciliophora</taxon>
        <taxon>Intramacronucleata</taxon>
        <taxon>Oligohymenophorea</taxon>
        <taxon>Peniculida</taxon>
        <taxon>Parameciidae</taxon>
        <taxon>Paramecium</taxon>
    </lineage>
</organism>
<feature type="transmembrane region" description="Helical" evidence="1">
    <location>
        <begin position="6"/>
        <end position="27"/>
    </location>
</feature>
<dbReference type="AlphaFoldDB" id="Q27188"/>
<reference evidence="2" key="1">
    <citation type="journal article" date="1985" name="Nature">
        <title>Deviation from the universal code shown by the gene for surface protein 51A in Paramecium.</title>
        <authorList>
            <person name="Preer J.R.Jr."/>
            <person name="Preer L.B."/>
            <person name="Rudman B.M."/>
            <person name="Barnett A.J."/>
        </authorList>
    </citation>
    <scope>NUCLEOTIDE SEQUENCE</scope>
</reference>
<dbReference type="EMBL" id="X02297">
    <property type="protein sequence ID" value="CAA26161.1"/>
    <property type="molecule type" value="Genomic_DNA"/>
</dbReference>
<sequence>ATGITFNTLIATLGSILVLLIVKVLHVKLWLQNVQISNPLLANTLLKVNVLLLILLVSERHVILLQL</sequence>
<feature type="transmembrane region" description="Helical" evidence="1">
    <location>
        <begin position="39"/>
        <end position="58"/>
    </location>
</feature>
<protein>
    <submittedName>
        <fullName evidence="2">Paramecium gene for surface protein 51A</fullName>
    </submittedName>
</protein>
<name>Q27188_PARPR</name>
<keyword evidence="1" id="KW-0472">Membrane</keyword>
<accession>Q27188</accession>
<keyword evidence="1" id="KW-0812">Transmembrane</keyword>
<feature type="non-terminal residue" evidence="2">
    <location>
        <position position="1"/>
    </location>
</feature>
<proteinExistence type="predicted"/>
<evidence type="ECO:0000256" key="1">
    <source>
        <dbReference type="SAM" id="Phobius"/>
    </source>
</evidence>
<keyword evidence="1" id="KW-1133">Transmembrane helix</keyword>
<feature type="non-terminal residue" evidence="2">
    <location>
        <position position="67"/>
    </location>
</feature>
<evidence type="ECO:0000313" key="2">
    <source>
        <dbReference type="EMBL" id="CAA26161.1"/>
    </source>
</evidence>